<dbReference type="Pfam" id="PF00072">
    <property type="entry name" value="Response_reg"/>
    <property type="match status" value="1"/>
</dbReference>
<dbReference type="InterPro" id="IPR036097">
    <property type="entry name" value="HisK_dim/P_sf"/>
</dbReference>
<evidence type="ECO:0000256" key="1">
    <source>
        <dbReference type="ARBA" id="ARBA00000085"/>
    </source>
</evidence>
<dbReference type="RefSeq" id="WP_199384385.1">
    <property type="nucleotide sequence ID" value="NZ_JAEMHM010000009.1"/>
</dbReference>
<dbReference type="Proteomes" id="UP000636888">
    <property type="component" value="Unassembled WGS sequence"/>
</dbReference>
<dbReference type="Gene3D" id="1.20.120.160">
    <property type="entry name" value="HPT domain"/>
    <property type="match status" value="1"/>
</dbReference>
<evidence type="ECO:0000256" key="14">
    <source>
        <dbReference type="ARBA" id="ARBA00064003"/>
    </source>
</evidence>
<feature type="domain" description="PAC" evidence="23">
    <location>
        <begin position="520"/>
        <end position="572"/>
    </location>
</feature>
<keyword evidence="8" id="KW-0547">Nucleotide-binding</keyword>
<dbReference type="InterPro" id="IPR000700">
    <property type="entry name" value="PAS-assoc_C"/>
</dbReference>
<dbReference type="EMBL" id="JAEMHM010000009">
    <property type="protein sequence ID" value="MBJ6725494.1"/>
    <property type="molecule type" value="Genomic_DNA"/>
</dbReference>
<evidence type="ECO:0000259" key="23">
    <source>
        <dbReference type="PROSITE" id="PS50113"/>
    </source>
</evidence>
<dbReference type="GO" id="GO:0000155">
    <property type="term" value="F:phosphorelay sensor kinase activity"/>
    <property type="evidence" value="ECO:0007669"/>
    <property type="project" value="InterPro"/>
</dbReference>
<dbReference type="InterPro" id="IPR008207">
    <property type="entry name" value="Sig_transdc_His_kin_Hpt_dom"/>
</dbReference>
<keyword evidence="12" id="KW-0902">Two-component regulatory system</keyword>
<dbReference type="InterPro" id="IPR036641">
    <property type="entry name" value="HPT_dom_sf"/>
</dbReference>
<dbReference type="Pfam" id="PF13426">
    <property type="entry name" value="PAS_9"/>
    <property type="match status" value="2"/>
</dbReference>
<dbReference type="CDD" id="cd16922">
    <property type="entry name" value="HATPase_EvgS-ArcB-TorS-like"/>
    <property type="match status" value="1"/>
</dbReference>
<dbReference type="InterPro" id="IPR003594">
    <property type="entry name" value="HATPase_dom"/>
</dbReference>
<feature type="domain" description="PAS" evidence="22">
    <location>
        <begin position="454"/>
        <end position="517"/>
    </location>
</feature>
<sequence length="1182" mass="128843">MSHSLSRSLKATLVISATLLILQGVLSYSIIGNFRAAIRENVDKQQFGMVQTLARETDEKIRTHLRQMAHFASLVPEGGLSDPQQGRSFLEQHEETTVTFDHGFFLFGAKGEVVTDHRLDPATAQRVWLAYRAVIQEVTASRLPRVSPPLPSPFDGEPVVMFCAPITANGELRGVIGGAISLLHGNFLSNIAQARIGKSGYLYLFGTDRTIIVHPEKSRILQRDVPVGKNGLFDSAINGFDGSAETINSRGIPSVSSCQHLSTVPWILAANFPVAEAYAPLRQARNNLFLALGFTLVGSVVALLLIGVRMKREVRQRAEAEASAELLLGSVGEGVIGVNQSGMIEFANPAAGALLGYETQELLGQEVHQILHHRAGKCPDCPREMCLITPVLTDGTERRCENEILLRKDGSELRADFSCTAVRVGDALHGAVVTFRDVTRRREAEARLRLQGAALEAAANSILITDAQSRILWVNDAFSNCTGYSKEEALGWDPVELLSAEQEEAVLADLGATLARQEPWHGELRTRRRDGTHYPEEVTITPVRNDQGEITNFVGIMQDITQRKEAEAKLREGADALQEANRKLVQAMERAGELADRAERANAAKSRFLANMSHEVRTPLHAIIGMNHLLLDTPLSQRQAEYLRTVGKSAESLLAIVNDILDFSKIEAGKLEIEKLNFAPEELVREVLAPFKSQALEKSLDLRLALDPELPRLLVGDPLRLSQILNNVLSNAVKFTAAGSVTLEVRTLARCEEEVELLFRVVDTGPGIAQHDQALLFQPFHQLDSSVTRTFGGTGLGLAICRQLATLMGGTIGCESTPGTGSTFFFKLPFTPVQGAAESVGSTGGDLISIAGTRVLVVEDNEINQMVARELLKKAGVEAVVAENGQIAVDLLREQDFDLVLMDVQMPVLDGLSATRAIRALPKPGIAELPILAMTADAMEHEVRECQEAGMTGHLPKPFTPQKLYAAIGHAMQGRTPTGLVSAAGPTEPAPEIETAALAPEKGIRQLAGNEDLYRDLVRRFLRDYRESEAKMRRLIACSDTKGALLFAHSVKGVAGVLAAEPLRRAAETLEAALKEGREVSDLAPFAREVAAVLREAEALVAEPAGPRPVPPPGTEVLRHGDVERVEQALRRCDPKASVLELRLLTARLWEPGSAELITRLDRMINDYRYDEALLLLKEIPE</sequence>
<feature type="modified residue" description="Phosphohistidine" evidence="16">
    <location>
        <position position="1049"/>
    </location>
</feature>
<dbReference type="PROSITE" id="PS50894">
    <property type="entry name" value="HPT"/>
    <property type="match status" value="1"/>
</dbReference>
<organism evidence="25 26">
    <name type="scientific">Geomesophilobacter sediminis</name>
    <dbReference type="NCBI Taxonomy" id="2798584"/>
    <lineage>
        <taxon>Bacteria</taxon>
        <taxon>Pseudomonadati</taxon>
        <taxon>Thermodesulfobacteriota</taxon>
        <taxon>Desulfuromonadia</taxon>
        <taxon>Geobacterales</taxon>
        <taxon>Geobacteraceae</taxon>
        <taxon>Geomesophilobacter</taxon>
    </lineage>
</organism>
<dbReference type="FunFam" id="1.10.287.130:FF:000002">
    <property type="entry name" value="Two-component osmosensing histidine kinase"/>
    <property type="match status" value="1"/>
</dbReference>
<evidence type="ECO:0000256" key="11">
    <source>
        <dbReference type="ARBA" id="ARBA00022989"/>
    </source>
</evidence>
<dbReference type="AlphaFoldDB" id="A0A8J7IRH3"/>
<evidence type="ECO:0000313" key="26">
    <source>
        <dbReference type="Proteomes" id="UP000636888"/>
    </source>
</evidence>
<accession>A0A8J7IRH3</accession>
<protein>
    <recommendedName>
        <fullName evidence="15">Sensory/regulatory protein RpfC</fullName>
        <ecNumber evidence="3">2.7.13.3</ecNumber>
    </recommendedName>
</protein>
<comment type="caution">
    <text evidence="25">The sequence shown here is derived from an EMBL/GenBank/DDBJ whole genome shotgun (WGS) entry which is preliminary data.</text>
</comment>
<dbReference type="InterPro" id="IPR003661">
    <property type="entry name" value="HisK_dim/P_dom"/>
</dbReference>
<evidence type="ECO:0000256" key="19">
    <source>
        <dbReference type="SAM" id="Phobius"/>
    </source>
</evidence>
<dbReference type="CDD" id="cd00088">
    <property type="entry name" value="HPT"/>
    <property type="match status" value="1"/>
</dbReference>
<keyword evidence="7 19" id="KW-0812">Transmembrane</keyword>
<dbReference type="InterPro" id="IPR001610">
    <property type="entry name" value="PAC"/>
</dbReference>
<dbReference type="SMART" id="SM00091">
    <property type="entry name" value="PAS"/>
    <property type="match status" value="2"/>
</dbReference>
<dbReference type="NCBIfam" id="TIGR00229">
    <property type="entry name" value="sensory_box"/>
    <property type="match status" value="2"/>
</dbReference>
<feature type="domain" description="PAS" evidence="22">
    <location>
        <begin position="320"/>
        <end position="372"/>
    </location>
</feature>
<dbReference type="InterPro" id="IPR011006">
    <property type="entry name" value="CheY-like_superfamily"/>
</dbReference>
<name>A0A8J7IRH3_9BACT</name>
<feature type="domain" description="PAC" evidence="23">
    <location>
        <begin position="398"/>
        <end position="450"/>
    </location>
</feature>
<feature type="modified residue" description="4-aspartylphosphate" evidence="17">
    <location>
        <position position="903"/>
    </location>
</feature>
<dbReference type="InterPro" id="IPR035965">
    <property type="entry name" value="PAS-like_dom_sf"/>
</dbReference>
<evidence type="ECO:0000256" key="6">
    <source>
        <dbReference type="ARBA" id="ARBA00022679"/>
    </source>
</evidence>
<keyword evidence="4" id="KW-1003">Cell membrane</keyword>
<evidence type="ECO:0000256" key="7">
    <source>
        <dbReference type="ARBA" id="ARBA00022692"/>
    </source>
</evidence>
<dbReference type="InterPro" id="IPR036890">
    <property type="entry name" value="HATPase_C_sf"/>
</dbReference>
<evidence type="ECO:0000256" key="17">
    <source>
        <dbReference type="PROSITE-ProRule" id="PRU00169"/>
    </source>
</evidence>
<comment type="catalytic activity">
    <reaction evidence="1">
        <text>ATP + protein L-histidine = ADP + protein N-phospho-L-histidine.</text>
        <dbReference type="EC" id="2.7.13.3"/>
    </reaction>
</comment>
<dbReference type="InterPro" id="IPR033479">
    <property type="entry name" value="dCache_1"/>
</dbReference>
<keyword evidence="11 19" id="KW-1133">Transmembrane helix</keyword>
<keyword evidence="13 19" id="KW-0472">Membrane</keyword>
<proteinExistence type="predicted"/>
<evidence type="ECO:0000256" key="4">
    <source>
        <dbReference type="ARBA" id="ARBA00022475"/>
    </source>
</evidence>
<dbReference type="Gene3D" id="1.10.287.130">
    <property type="match status" value="1"/>
</dbReference>
<keyword evidence="9" id="KW-0418">Kinase</keyword>
<dbReference type="CDD" id="cd00082">
    <property type="entry name" value="HisKA"/>
    <property type="match status" value="1"/>
</dbReference>
<evidence type="ECO:0000259" key="21">
    <source>
        <dbReference type="PROSITE" id="PS50110"/>
    </source>
</evidence>
<dbReference type="SUPFAM" id="SSF55785">
    <property type="entry name" value="PYP-like sensor domain (PAS domain)"/>
    <property type="match status" value="2"/>
</dbReference>
<dbReference type="CDD" id="cd17546">
    <property type="entry name" value="REC_hyHK_CKI1_RcsC-like"/>
    <property type="match status" value="1"/>
</dbReference>
<dbReference type="Pfam" id="PF00512">
    <property type="entry name" value="HisKA"/>
    <property type="match status" value="1"/>
</dbReference>
<dbReference type="SMART" id="SM00086">
    <property type="entry name" value="PAC"/>
    <property type="match status" value="2"/>
</dbReference>
<comment type="subunit">
    <text evidence="14">At low DSF concentrations, interacts with RpfF.</text>
</comment>
<dbReference type="PROSITE" id="PS50112">
    <property type="entry name" value="PAS"/>
    <property type="match status" value="2"/>
</dbReference>
<evidence type="ECO:0000256" key="16">
    <source>
        <dbReference type="PROSITE-ProRule" id="PRU00110"/>
    </source>
</evidence>
<evidence type="ECO:0000256" key="5">
    <source>
        <dbReference type="ARBA" id="ARBA00022553"/>
    </source>
</evidence>
<dbReference type="SMART" id="SM00387">
    <property type="entry name" value="HATPase_c"/>
    <property type="match status" value="1"/>
</dbReference>
<dbReference type="GO" id="GO:0005886">
    <property type="term" value="C:plasma membrane"/>
    <property type="evidence" value="ECO:0007669"/>
    <property type="project" value="UniProtKB-SubCell"/>
</dbReference>
<dbReference type="PANTHER" id="PTHR45339">
    <property type="entry name" value="HYBRID SIGNAL TRANSDUCTION HISTIDINE KINASE J"/>
    <property type="match status" value="1"/>
</dbReference>
<dbReference type="SMART" id="SM00388">
    <property type="entry name" value="HisKA"/>
    <property type="match status" value="1"/>
</dbReference>
<dbReference type="InterPro" id="IPR001789">
    <property type="entry name" value="Sig_transdc_resp-reg_receiver"/>
</dbReference>
<feature type="domain" description="Histidine kinase" evidence="20">
    <location>
        <begin position="611"/>
        <end position="832"/>
    </location>
</feature>
<dbReference type="EC" id="2.7.13.3" evidence="3"/>
<keyword evidence="6" id="KW-0808">Transferase</keyword>
<evidence type="ECO:0000256" key="15">
    <source>
        <dbReference type="ARBA" id="ARBA00068150"/>
    </source>
</evidence>
<dbReference type="Gene3D" id="3.30.450.20">
    <property type="entry name" value="PAS domain"/>
    <property type="match status" value="3"/>
</dbReference>
<evidence type="ECO:0000259" key="24">
    <source>
        <dbReference type="PROSITE" id="PS50894"/>
    </source>
</evidence>
<evidence type="ECO:0000256" key="12">
    <source>
        <dbReference type="ARBA" id="ARBA00023012"/>
    </source>
</evidence>
<dbReference type="SUPFAM" id="SSF47384">
    <property type="entry name" value="Homodimeric domain of signal transducing histidine kinase"/>
    <property type="match status" value="1"/>
</dbReference>
<dbReference type="SMART" id="SM00448">
    <property type="entry name" value="REC"/>
    <property type="match status" value="1"/>
</dbReference>
<keyword evidence="10" id="KW-0067">ATP-binding</keyword>
<evidence type="ECO:0000256" key="2">
    <source>
        <dbReference type="ARBA" id="ARBA00004651"/>
    </source>
</evidence>
<evidence type="ECO:0000259" key="22">
    <source>
        <dbReference type="PROSITE" id="PS50112"/>
    </source>
</evidence>
<evidence type="ECO:0000256" key="10">
    <source>
        <dbReference type="ARBA" id="ARBA00022840"/>
    </source>
</evidence>
<feature type="coiled-coil region" evidence="18">
    <location>
        <begin position="563"/>
        <end position="604"/>
    </location>
</feature>
<evidence type="ECO:0000256" key="9">
    <source>
        <dbReference type="ARBA" id="ARBA00022777"/>
    </source>
</evidence>
<dbReference type="CDD" id="cd00130">
    <property type="entry name" value="PAS"/>
    <property type="match status" value="2"/>
</dbReference>
<dbReference type="InterPro" id="IPR004358">
    <property type="entry name" value="Sig_transdc_His_kin-like_C"/>
</dbReference>
<evidence type="ECO:0000256" key="18">
    <source>
        <dbReference type="SAM" id="Coils"/>
    </source>
</evidence>
<dbReference type="FunFam" id="3.30.565.10:FF:000010">
    <property type="entry name" value="Sensor histidine kinase RcsC"/>
    <property type="match status" value="1"/>
</dbReference>
<dbReference type="SUPFAM" id="SSF47226">
    <property type="entry name" value="Histidine-containing phosphotransfer domain, HPT domain"/>
    <property type="match status" value="1"/>
</dbReference>
<dbReference type="Pfam" id="PF02743">
    <property type="entry name" value="dCache_1"/>
    <property type="match status" value="1"/>
</dbReference>
<dbReference type="Gene3D" id="3.40.50.2300">
    <property type="match status" value="1"/>
</dbReference>
<dbReference type="InterPro" id="IPR005467">
    <property type="entry name" value="His_kinase_dom"/>
</dbReference>
<keyword evidence="18" id="KW-0175">Coiled coil</keyword>
<feature type="transmembrane region" description="Helical" evidence="19">
    <location>
        <begin position="288"/>
        <end position="308"/>
    </location>
</feature>
<dbReference type="GO" id="GO:0005524">
    <property type="term" value="F:ATP binding"/>
    <property type="evidence" value="ECO:0007669"/>
    <property type="project" value="UniProtKB-KW"/>
</dbReference>
<evidence type="ECO:0000256" key="3">
    <source>
        <dbReference type="ARBA" id="ARBA00012438"/>
    </source>
</evidence>
<reference evidence="25" key="1">
    <citation type="submission" date="2020-12" db="EMBL/GenBank/DDBJ databases">
        <title>Geomonas sp. Red875, isolated from river sediment.</title>
        <authorList>
            <person name="Xu Z."/>
            <person name="Zhang Z."/>
            <person name="Masuda Y."/>
            <person name="Itoh H."/>
            <person name="Senoo K."/>
        </authorList>
    </citation>
    <scope>NUCLEOTIDE SEQUENCE</scope>
    <source>
        <strain evidence="25">Red875</strain>
    </source>
</reference>
<keyword evidence="26" id="KW-1185">Reference proteome</keyword>
<dbReference type="Pfam" id="PF01627">
    <property type="entry name" value="Hpt"/>
    <property type="match status" value="1"/>
</dbReference>
<dbReference type="CDD" id="cd18774">
    <property type="entry name" value="PDC2_HK_sensor"/>
    <property type="match status" value="1"/>
</dbReference>
<comment type="subcellular location">
    <subcellularLocation>
        <location evidence="2">Cell membrane</location>
        <topology evidence="2">Multi-pass membrane protein</topology>
    </subcellularLocation>
</comment>
<feature type="domain" description="HPt" evidence="24">
    <location>
        <begin position="1010"/>
        <end position="1108"/>
    </location>
</feature>
<dbReference type="PRINTS" id="PR00344">
    <property type="entry name" value="BCTRLSENSOR"/>
</dbReference>
<gene>
    <name evidence="25" type="ORF">JFN93_12310</name>
</gene>
<dbReference type="PROSITE" id="PS50109">
    <property type="entry name" value="HIS_KIN"/>
    <property type="match status" value="1"/>
</dbReference>
<evidence type="ECO:0000256" key="13">
    <source>
        <dbReference type="ARBA" id="ARBA00023136"/>
    </source>
</evidence>
<dbReference type="PROSITE" id="PS50110">
    <property type="entry name" value="RESPONSE_REGULATORY"/>
    <property type="match status" value="1"/>
</dbReference>
<dbReference type="PANTHER" id="PTHR45339:SF1">
    <property type="entry name" value="HYBRID SIGNAL TRANSDUCTION HISTIDINE KINASE J"/>
    <property type="match status" value="1"/>
</dbReference>
<dbReference type="PROSITE" id="PS50113">
    <property type="entry name" value="PAC"/>
    <property type="match status" value="2"/>
</dbReference>
<dbReference type="CDD" id="cd18773">
    <property type="entry name" value="PDC1_HK_sensor"/>
    <property type="match status" value="1"/>
</dbReference>
<keyword evidence="5 17" id="KW-0597">Phosphoprotein</keyword>
<evidence type="ECO:0000259" key="20">
    <source>
        <dbReference type="PROSITE" id="PS50109"/>
    </source>
</evidence>
<dbReference type="Gene3D" id="3.30.565.10">
    <property type="entry name" value="Histidine kinase-like ATPase, C-terminal domain"/>
    <property type="match status" value="1"/>
</dbReference>
<dbReference type="InterPro" id="IPR000014">
    <property type="entry name" value="PAS"/>
</dbReference>
<evidence type="ECO:0000256" key="8">
    <source>
        <dbReference type="ARBA" id="ARBA00022741"/>
    </source>
</evidence>
<dbReference type="SUPFAM" id="SSF55874">
    <property type="entry name" value="ATPase domain of HSP90 chaperone/DNA topoisomerase II/histidine kinase"/>
    <property type="match status" value="1"/>
</dbReference>
<dbReference type="SUPFAM" id="SSF52172">
    <property type="entry name" value="CheY-like"/>
    <property type="match status" value="1"/>
</dbReference>
<feature type="domain" description="Response regulatory" evidence="21">
    <location>
        <begin position="854"/>
        <end position="972"/>
    </location>
</feature>
<evidence type="ECO:0000313" key="25">
    <source>
        <dbReference type="EMBL" id="MBJ6725494.1"/>
    </source>
</evidence>
<dbReference type="Pfam" id="PF02518">
    <property type="entry name" value="HATPase_c"/>
    <property type="match status" value="1"/>
</dbReference>